<organism evidence="1 2">
    <name type="scientific">Helianthus annuus</name>
    <name type="common">Common sunflower</name>
    <dbReference type="NCBI Taxonomy" id="4232"/>
    <lineage>
        <taxon>Eukaryota</taxon>
        <taxon>Viridiplantae</taxon>
        <taxon>Streptophyta</taxon>
        <taxon>Embryophyta</taxon>
        <taxon>Tracheophyta</taxon>
        <taxon>Spermatophyta</taxon>
        <taxon>Magnoliopsida</taxon>
        <taxon>eudicotyledons</taxon>
        <taxon>Gunneridae</taxon>
        <taxon>Pentapetalae</taxon>
        <taxon>asterids</taxon>
        <taxon>campanulids</taxon>
        <taxon>Asterales</taxon>
        <taxon>Asteraceae</taxon>
        <taxon>Asteroideae</taxon>
        <taxon>Heliantheae alliance</taxon>
        <taxon>Heliantheae</taxon>
        <taxon>Helianthus</taxon>
    </lineage>
</organism>
<dbReference type="Gramene" id="mRNA:HanXRQr2_Chr07g0297261">
    <property type="protein sequence ID" value="mRNA:HanXRQr2_Chr07g0297261"/>
    <property type="gene ID" value="HanXRQr2_Chr07g0297261"/>
</dbReference>
<comment type="caution">
    <text evidence="1">The sequence shown here is derived from an EMBL/GenBank/DDBJ whole genome shotgun (WGS) entry which is preliminary data.</text>
</comment>
<dbReference type="EMBL" id="MNCJ02000322">
    <property type="protein sequence ID" value="KAF5798810.1"/>
    <property type="molecule type" value="Genomic_DNA"/>
</dbReference>
<reference evidence="1" key="2">
    <citation type="submission" date="2020-06" db="EMBL/GenBank/DDBJ databases">
        <title>Helianthus annuus Genome sequencing and assembly Release 2.</title>
        <authorList>
            <person name="Gouzy J."/>
            <person name="Langlade N."/>
            <person name="Munos S."/>
        </authorList>
    </citation>
    <scope>NUCLEOTIDE SEQUENCE</scope>
    <source>
        <tissue evidence="1">Leaves</tissue>
    </source>
</reference>
<protein>
    <submittedName>
        <fullName evidence="1">Uncharacterized protein</fullName>
    </submittedName>
</protein>
<accession>A0A9K3ILK4</accession>
<proteinExistence type="predicted"/>
<keyword evidence="2" id="KW-1185">Reference proteome</keyword>
<dbReference type="Proteomes" id="UP000215914">
    <property type="component" value="Unassembled WGS sequence"/>
</dbReference>
<dbReference type="AlphaFoldDB" id="A0A9K3ILK4"/>
<reference evidence="1" key="1">
    <citation type="journal article" date="2017" name="Nature">
        <title>The sunflower genome provides insights into oil metabolism, flowering and Asterid evolution.</title>
        <authorList>
            <person name="Badouin H."/>
            <person name="Gouzy J."/>
            <person name="Grassa C.J."/>
            <person name="Murat F."/>
            <person name="Staton S.E."/>
            <person name="Cottret L."/>
            <person name="Lelandais-Briere C."/>
            <person name="Owens G.L."/>
            <person name="Carrere S."/>
            <person name="Mayjonade B."/>
            <person name="Legrand L."/>
            <person name="Gill N."/>
            <person name="Kane N.C."/>
            <person name="Bowers J.E."/>
            <person name="Hubner S."/>
            <person name="Bellec A."/>
            <person name="Berard A."/>
            <person name="Berges H."/>
            <person name="Blanchet N."/>
            <person name="Boniface M.C."/>
            <person name="Brunel D."/>
            <person name="Catrice O."/>
            <person name="Chaidir N."/>
            <person name="Claudel C."/>
            <person name="Donnadieu C."/>
            <person name="Faraut T."/>
            <person name="Fievet G."/>
            <person name="Helmstetter N."/>
            <person name="King M."/>
            <person name="Knapp S.J."/>
            <person name="Lai Z."/>
            <person name="Le Paslier M.C."/>
            <person name="Lippi Y."/>
            <person name="Lorenzon L."/>
            <person name="Mandel J.R."/>
            <person name="Marage G."/>
            <person name="Marchand G."/>
            <person name="Marquand E."/>
            <person name="Bret-Mestries E."/>
            <person name="Morien E."/>
            <person name="Nambeesan S."/>
            <person name="Nguyen T."/>
            <person name="Pegot-Espagnet P."/>
            <person name="Pouilly N."/>
            <person name="Raftis F."/>
            <person name="Sallet E."/>
            <person name="Schiex T."/>
            <person name="Thomas J."/>
            <person name="Vandecasteele C."/>
            <person name="Vares D."/>
            <person name="Vear F."/>
            <person name="Vautrin S."/>
            <person name="Crespi M."/>
            <person name="Mangin B."/>
            <person name="Burke J.M."/>
            <person name="Salse J."/>
            <person name="Munos S."/>
            <person name="Vincourt P."/>
            <person name="Rieseberg L.H."/>
            <person name="Langlade N.B."/>
        </authorList>
    </citation>
    <scope>NUCLEOTIDE SEQUENCE</scope>
    <source>
        <tissue evidence="1">Leaves</tissue>
    </source>
</reference>
<evidence type="ECO:0000313" key="1">
    <source>
        <dbReference type="EMBL" id="KAF5798810.1"/>
    </source>
</evidence>
<name>A0A9K3ILK4_HELAN</name>
<gene>
    <name evidence="1" type="ORF">HanXRQr2_Chr07g0297261</name>
</gene>
<evidence type="ECO:0000313" key="2">
    <source>
        <dbReference type="Proteomes" id="UP000215914"/>
    </source>
</evidence>
<sequence>MLNRKKLNMFQGGCRSGQSSNTKQLPAMTYFVWVCCDKKKSNRVPNIPSSLAFLILVLVQNYSLLKCV</sequence>